<protein>
    <recommendedName>
        <fullName evidence="3">Transposase</fullName>
    </recommendedName>
</protein>
<evidence type="ECO:0000313" key="2">
    <source>
        <dbReference type="Proteomes" id="UP001501000"/>
    </source>
</evidence>
<dbReference type="RefSeq" id="WP_345281459.1">
    <property type="nucleotide sequence ID" value="NZ_BAABAJ010000006.1"/>
</dbReference>
<keyword evidence="2" id="KW-1185">Reference proteome</keyword>
<dbReference type="EMBL" id="BAABAJ010000006">
    <property type="protein sequence ID" value="GAA3912808.1"/>
    <property type="molecule type" value="Genomic_DNA"/>
</dbReference>
<organism evidence="1 2">
    <name type="scientific">Streptomyces gulbargensis</name>
    <dbReference type="NCBI Taxonomy" id="364901"/>
    <lineage>
        <taxon>Bacteria</taxon>
        <taxon>Bacillati</taxon>
        <taxon>Actinomycetota</taxon>
        <taxon>Actinomycetes</taxon>
        <taxon>Kitasatosporales</taxon>
        <taxon>Streptomycetaceae</taxon>
        <taxon>Streptomyces</taxon>
    </lineage>
</organism>
<accession>A0ABP7M3R5</accession>
<proteinExistence type="predicted"/>
<gene>
    <name evidence="1" type="ORF">GCM10022244_23520</name>
</gene>
<comment type="caution">
    <text evidence="1">The sequence shown here is derived from an EMBL/GenBank/DDBJ whole genome shotgun (WGS) entry which is preliminary data.</text>
</comment>
<dbReference type="Proteomes" id="UP001501000">
    <property type="component" value="Unassembled WGS sequence"/>
</dbReference>
<evidence type="ECO:0008006" key="3">
    <source>
        <dbReference type="Google" id="ProtNLM"/>
    </source>
</evidence>
<sequence>MTARTGGAGQPRIVALLRISAPGRDTTPSARSWCSCGRDLAAFGQRKVTALIEDHTRHRTACPLLTEGKEAA</sequence>
<name>A0ABP7M3R5_9ACTN</name>
<evidence type="ECO:0000313" key="1">
    <source>
        <dbReference type="EMBL" id="GAA3912808.1"/>
    </source>
</evidence>
<reference evidence="2" key="1">
    <citation type="journal article" date="2019" name="Int. J. Syst. Evol. Microbiol.">
        <title>The Global Catalogue of Microorganisms (GCM) 10K type strain sequencing project: providing services to taxonomists for standard genome sequencing and annotation.</title>
        <authorList>
            <consortium name="The Broad Institute Genomics Platform"/>
            <consortium name="The Broad Institute Genome Sequencing Center for Infectious Disease"/>
            <person name="Wu L."/>
            <person name="Ma J."/>
        </authorList>
    </citation>
    <scope>NUCLEOTIDE SEQUENCE [LARGE SCALE GENOMIC DNA]</scope>
    <source>
        <strain evidence="2">JCM 16956</strain>
    </source>
</reference>